<evidence type="ECO:0000256" key="1">
    <source>
        <dbReference type="SAM" id="MobiDB-lite"/>
    </source>
</evidence>
<dbReference type="InterPro" id="IPR011659">
    <property type="entry name" value="WD40"/>
</dbReference>
<dbReference type="Pfam" id="PF07676">
    <property type="entry name" value="PD40"/>
    <property type="match status" value="1"/>
</dbReference>
<sequence>MVHGATKRGSPLSLSRTWLRTTTAVVVALAALVVSPAQMGRSEPAADNRFLVTAATASMGISVQRVSADGTLIRVPGSPFPTGFGVLSLTVSADGSTVFVPHILEPAVSGYRLDRSGRLHKIPGAYQRFSGPPTAAQLTPDGKHLFVVVGGVPGHVESFAVSSSGALRPTGAPHVAVHGLSTIGQAAIDPDGRFLRVLTYVGNTMSSYAIGANGHLTPRGVSTVGPGPVAPAFSPDGRFLYTSDELTFSLSGFEVSDDGSLSRTPGSPYPTGGIPHGAIVTPDGKRLYVPNAIGVGTSVAGFRIHHDGRLTPLPHSPYPMPLGSLPGQIALHPDGRHMYVVDVATVRSTSSQVHTYVINADGSLRPSGAAPVDTGLLITDGPVVALTTVGGR</sequence>
<evidence type="ECO:0000313" key="3">
    <source>
        <dbReference type="Proteomes" id="UP001335729"/>
    </source>
</evidence>
<evidence type="ECO:0000313" key="2">
    <source>
        <dbReference type="EMBL" id="MEE4025283.1"/>
    </source>
</evidence>
<keyword evidence="3" id="KW-1185">Reference proteome</keyword>
<dbReference type="InterPro" id="IPR015943">
    <property type="entry name" value="WD40/YVTN_repeat-like_dom_sf"/>
</dbReference>
<dbReference type="SUPFAM" id="SSF51004">
    <property type="entry name" value="C-terminal (heme d1) domain of cytochrome cd1-nitrite reductase"/>
    <property type="match status" value="1"/>
</dbReference>
<organism evidence="2 3">
    <name type="scientific">Gordonia prachuapensis</name>
    <dbReference type="NCBI Taxonomy" id="3115651"/>
    <lineage>
        <taxon>Bacteria</taxon>
        <taxon>Bacillati</taxon>
        <taxon>Actinomycetota</taxon>
        <taxon>Actinomycetes</taxon>
        <taxon>Mycobacteriales</taxon>
        <taxon>Gordoniaceae</taxon>
        <taxon>Gordonia</taxon>
    </lineage>
</organism>
<protein>
    <submittedName>
        <fullName evidence="2">Beta-propeller fold lactonase family protein</fullName>
    </submittedName>
</protein>
<dbReference type="InterPro" id="IPR050282">
    <property type="entry name" value="Cycloisomerase_2"/>
</dbReference>
<comment type="caution">
    <text evidence="2">The sequence shown here is derived from an EMBL/GenBank/DDBJ whole genome shotgun (WGS) entry which is preliminary data.</text>
</comment>
<dbReference type="Gene3D" id="2.130.10.10">
    <property type="entry name" value="YVTN repeat-like/Quinoprotein amine dehydrogenase"/>
    <property type="match status" value="3"/>
</dbReference>
<dbReference type="PANTHER" id="PTHR30344:SF1">
    <property type="entry name" value="6-PHOSPHOGLUCONOLACTONASE"/>
    <property type="match status" value="1"/>
</dbReference>
<dbReference type="InterPro" id="IPR011048">
    <property type="entry name" value="Haem_d1_sf"/>
</dbReference>
<dbReference type="PANTHER" id="PTHR30344">
    <property type="entry name" value="6-PHOSPHOGLUCONOLACTONASE-RELATED"/>
    <property type="match status" value="1"/>
</dbReference>
<feature type="region of interest" description="Disordered" evidence="1">
    <location>
        <begin position="257"/>
        <end position="276"/>
    </location>
</feature>
<dbReference type="EMBL" id="JAZDUE010000018">
    <property type="protein sequence ID" value="MEE4025283.1"/>
    <property type="molecule type" value="Genomic_DNA"/>
</dbReference>
<reference evidence="2 3" key="1">
    <citation type="submission" date="2024-01" db="EMBL/GenBank/DDBJ databases">
        <title>Draft genome sequence of Gordonia sp. PKS22-38.</title>
        <authorList>
            <person name="Suphannarot A."/>
            <person name="Mingma R."/>
        </authorList>
    </citation>
    <scope>NUCLEOTIDE SEQUENCE [LARGE SCALE GENOMIC DNA]</scope>
    <source>
        <strain evidence="2 3">PKS22-38</strain>
    </source>
</reference>
<name>A0ABU7MYE4_9ACTN</name>
<gene>
    <name evidence="2" type="ORF">V1Y59_19520</name>
</gene>
<dbReference type="Proteomes" id="UP001335729">
    <property type="component" value="Unassembled WGS sequence"/>
</dbReference>
<dbReference type="RefSeq" id="WP_330506711.1">
    <property type="nucleotide sequence ID" value="NZ_JAZDUE010000018.1"/>
</dbReference>
<accession>A0ABU7MYE4</accession>
<proteinExistence type="predicted"/>